<organism evidence="2 3">
    <name type="scientific">Solirubrobacter pauli</name>
    <dbReference type="NCBI Taxonomy" id="166793"/>
    <lineage>
        <taxon>Bacteria</taxon>
        <taxon>Bacillati</taxon>
        <taxon>Actinomycetota</taxon>
        <taxon>Thermoleophilia</taxon>
        <taxon>Solirubrobacterales</taxon>
        <taxon>Solirubrobacteraceae</taxon>
        <taxon>Solirubrobacter</taxon>
    </lineage>
</organism>
<feature type="compositionally biased region" description="Basic and acidic residues" evidence="1">
    <location>
        <begin position="34"/>
        <end position="44"/>
    </location>
</feature>
<dbReference type="AlphaFoldDB" id="A0A660L347"/>
<comment type="caution">
    <text evidence="2">The sequence shown here is derived from an EMBL/GenBank/DDBJ whole genome shotgun (WGS) entry which is preliminary data.</text>
</comment>
<evidence type="ECO:0000256" key="1">
    <source>
        <dbReference type="SAM" id="MobiDB-lite"/>
    </source>
</evidence>
<protein>
    <submittedName>
        <fullName evidence="2">Uncharacterized protein</fullName>
    </submittedName>
</protein>
<accession>A0A660L347</accession>
<reference evidence="2 3" key="1">
    <citation type="submission" date="2018-10" db="EMBL/GenBank/DDBJ databases">
        <title>Genomic Encyclopedia of Archaeal and Bacterial Type Strains, Phase II (KMG-II): from individual species to whole genera.</title>
        <authorList>
            <person name="Goeker M."/>
        </authorList>
    </citation>
    <scope>NUCLEOTIDE SEQUENCE [LARGE SCALE GENOMIC DNA]</scope>
    <source>
        <strain evidence="2 3">DSM 14954</strain>
    </source>
</reference>
<proteinExistence type="predicted"/>
<feature type="region of interest" description="Disordered" evidence="1">
    <location>
        <begin position="1"/>
        <end position="44"/>
    </location>
</feature>
<dbReference type="EMBL" id="RBIL01000002">
    <property type="protein sequence ID" value="RKQ88357.1"/>
    <property type="molecule type" value="Genomic_DNA"/>
</dbReference>
<dbReference type="Proteomes" id="UP000278962">
    <property type="component" value="Unassembled WGS sequence"/>
</dbReference>
<gene>
    <name evidence="2" type="ORF">C8N24_6399</name>
</gene>
<evidence type="ECO:0000313" key="2">
    <source>
        <dbReference type="EMBL" id="RKQ88357.1"/>
    </source>
</evidence>
<name>A0A660L347_9ACTN</name>
<dbReference type="RefSeq" id="WP_281272683.1">
    <property type="nucleotide sequence ID" value="NZ_RBIL01000002.1"/>
</dbReference>
<sequence length="44" mass="4840">MRLPSTQPAGNEKGNAAKRQRDSANGTTPQNGYAERDERNEGYC</sequence>
<keyword evidence="3" id="KW-1185">Reference proteome</keyword>
<evidence type="ECO:0000313" key="3">
    <source>
        <dbReference type="Proteomes" id="UP000278962"/>
    </source>
</evidence>